<dbReference type="GO" id="GO:0003677">
    <property type="term" value="F:DNA binding"/>
    <property type="evidence" value="ECO:0007669"/>
    <property type="project" value="InterPro"/>
</dbReference>
<dbReference type="OrthoDB" id="9805423at2"/>
<dbReference type="InterPro" id="IPR016032">
    <property type="entry name" value="Sig_transdc_resp-reg_C-effctor"/>
</dbReference>
<keyword evidence="5" id="KW-1185">Reference proteome</keyword>
<evidence type="ECO:0000313" key="5">
    <source>
        <dbReference type="Proteomes" id="UP000252585"/>
    </source>
</evidence>
<sequence>MNICREEVNIHYEYYKSSNTKVTETLIFIHGLGMDLHTWDYLIPLLKNKYHLLLYDFRGHGGTDRGNATLEMDILAEDFLFLIDYLEVSHFHIIAQGFGGFIAIEAAEIRSEAINSLTLIAVPIHYPKQLGQKITETRKQLIKQDESMKSVGEILIPHILLDDDETKREVLLNGYKKVHPDIYFELFHTGFGDKAISQLRNLEVPVLIMSGSEDKVYPPELSSATLNFISDAKCLIVPYASFLIQLDQPQITADWLERFIQQRHGAAELTQLFDNEYKKHLTTEMYAEIREIFNKDNKAKVNKDILRVDIMDGFKVHLNDTPILTGWSKRKAKALLVYLVIQRSVTRDELCEVFWPDVKLQNAKNQLRVSLHHLKQLLEAHIQDKEESILITDREHVMLLAEVESDLLIYLKWINEAEQIENAQDKIAQYTAILTRRSSNILPGLYEDFFQNYRRKIEHLWAEIALYLAEWYEDKHDYKRAFFYLEIRQNYVFDQSGLQERLEKLKESEYL</sequence>
<organism evidence="4 5">
    <name type="scientific">Saliterribacillus persicus</name>
    <dbReference type="NCBI Taxonomy" id="930114"/>
    <lineage>
        <taxon>Bacteria</taxon>
        <taxon>Bacillati</taxon>
        <taxon>Bacillota</taxon>
        <taxon>Bacilli</taxon>
        <taxon>Bacillales</taxon>
        <taxon>Bacillaceae</taxon>
        <taxon>Saliterribacillus</taxon>
    </lineage>
</organism>
<dbReference type="AlphaFoldDB" id="A0A368XEH7"/>
<dbReference type="EMBL" id="QPJJ01000009">
    <property type="protein sequence ID" value="RCW66381.1"/>
    <property type="molecule type" value="Genomic_DNA"/>
</dbReference>
<dbReference type="InterPro" id="IPR000073">
    <property type="entry name" value="AB_hydrolase_1"/>
</dbReference>
<dbReference type="Gene3D" id="3.40.50.1820">
    <property type="entry name" value="alpha/beta hydrolase"/>
    <property type="match status" value="1"/>
</dbReference>
<accession>A0A368XEH7</accession>
<dbReference type="SUPFAM" id="SSF53474">
    <property type="entry name" value="alpha/beta-Hydrolases"/>
    <property type="match status" value="1"/>
</dbReference>
<protein>
    <submittedName>
        <fullName evidence="4">Pimeloyl-ACP methyl ester carboxylesterase</fullName>
    </submittedName>
</protein>
<feature type="domain" description="AB hydrolase-1" evidence="3">
    <location>
        <begin position="25"/>
        <end position="132"/>
    </location>
</feature>
<evidence type="ECO:0000256" key="1">
    <source>
        <dbReference type="ARBA" id="ARBA00023015"/>
    </source>
</evidence>
<dbReference type="PANTHER" id="PTHR43798">
    <property type="entry name" value="MONOACYLGLYCEROL LIPASE"/>
    <property type="match status" value="1"/>
</dbReference>
<dbReference type="InterPro" id="IPR050266">
    <property type="entry name" value="AB_hydrolase_sf"/>
</dbReference>
<evidence type="ECO:0000259" key="3">
    <source>
        <dbReference type="Pfam" id="PF00561"/>
    </source>
</evidence>
<keyword evidence="2" id="KW-0804">Transcription</keyword>
<dbReference type="InterPro" id="IPR029058">
    <property type="entry name" value="AB_hydrolase_fold"/>
</dbReference>
<keyword evidence="1" id="KW-0805">Transcription regulation</keyword>
<comment type="caution">
    <text evidence="4">The sequence shown here is derived from an EMBL/GenBank/DDBJ whole genome shotgun (WGS) entry which is preliminary data.</text>
</comment>
<dbReference type="SUPFAM" id="SSF46894">
    <property type="entry name" value="C-terminal effector domain of the bipartite response regulators"/>
    <property type="match status" value="1"/>
</dbReference>
<dbReference type="Pfam" id="PF00561">
    <property type="entry name" value="Abhydrolase_1"/>
    <property type="match status" value="1"/>
</dbReference>
<reference evidence="4 5" key="1">
    <citation type="submission" date="2018-07" db="EMBL/GenBank/DDBJ databases">
        <title>Genomic Encyclopedia of Type Strains, Phase IV (KMG-IV): sequencing the most valuable type-strain genomes for metagenomic binning, comparative biology and taxonomic classification.</title>
        <authorList>
            <person name="Goeker M."/>
        </authorList>
    </citation>
    <scope>NUCLEOTIDE SEQUENCE [LARGE SCALE GENOMIC DNA]</scope>
    <source>
        <strain evidence="4 5">DSM 27696</strain>
    </source>
</reference>
<gene>
    <name evidence="4" type="ORF">DFR57_109100</name>
</gene>
<dbReference type="RefSeq" id="WP_114353357.1">
    <property type="nucleotide sequence ID" value="NZ_QPJJ01000009.1"/>
</dbReference>
<dbReference type="Proteomes" id="UP000252585">
    <property type="component" value="Unassembled WGS sequence"/>
</dbReference>
<evidence type="ECO:0000313" key="4">
    <source>
        <dbReference type="EMBL" id="RCW66381.1"/>
    </source>
</evidence>
<proteinExistence type="predicted"/>
<evidence type="ECO:0000256" key="2">
    <source>
        <dbReference type="ARBA" id="ARBA00023163"/>
    </source>
</evidence>
<dbReference type="PRINTS" id="PR00111">
    <property type="entry name" value="ABHYDROLASE"/>
</dbReference>
<dbReference type="GO" id="GO:0006355">
    <property type="term" value="P:regulation of DNA-templated transcription"/>
    <property type="evidence" value="ECO:0007669"/>
    <property type="project" value="InterPro"/>
</dbReference>
<dbReference type="InterPro" id="IPR036388">
    <property type="entry name" value="WH-like_DNA-bd_sf"/>
</dbReference>
<dbReference type="Gene3D" id="1.10.10.10">
    <property type="entry name" value="Winged helix-like DNA-binding domain superfamily/Winged helix DNA-binding domain"/>
    <property type="match status" value="1"/>
</dbReference>
<name>A0A368XEH7_9BACI</name>